<name>A0A373FQD3_COMTE</name>
<organism evidence="2 3">
    <name type="scientific">Comamonas testosteroni</name>
    <name type="common">Pseudomonas testosteroni</name>
    <dbReference type="NCBI Taxonomy" id="285"/>
    <lineage>
        <taxon>Bacteria</taxon>
        <taxon>Pseudomonadati</taxon>
        <taxon>Pseudomonadota</taxon>
        <taxon>Betaproteobacteria</taxon>
        <taxon>Burkholderiales</taxon>
        <taxon>Comamonadaceae</taxon>
        <taxon>Comamonas</taxon>
    </lineage>
</organism>
<dbReference type="OrthoDB" id="5701642at2"/>
<dbReference type="Pfam" id="PF11726">
    <property type="entry name" value="YagK_YfjJ_C"/>
    <property type="match status" value="1"/>
</dbReference>
<comment type="caution">
    <text evidence="2">The sequence shown here is derived from an EMBL/GenBank/DDBJ whole genome shotgun (WGS) entry which is preliminary data.</text>
</comment>
<sequence length="226" mass="26339">MPNPQRKHFMNQLSFNSNFHRYNQDSYRGFDIQSKHGPLIQNYLSRVHACFTKAQEDYSRVCLIRLDLHVPETCTPEALADNRLIYRFFSSLKAKIAYAQDQSMKLGNRVHHTELRYIWCRELSTQGRVHFHVALLLNAAAYSFIGKFNLSSNNMYSRIHEAWGSALHLFSEDVKGLIHIPDNPCYEVIRGNNASFNEAFKRVSYLCKVHSKEFGNHYHCFGCSRV</sequence>
<reference evidence="2 3" key="1">
    <citation type="submission" date="2018-08" db="EMBL/GenBank/DDBJ databases">
        <title>Comamonas testosteroni strain SWCO2.</title>
        <authorList>
            <person name="Jiang N."/>
            <person name="Zhang X.Z."/>
        </authorList>
    </citation>
    <scope>NUCLEOTIDE SEQUENCE [LARGE SCALE GENOMIC DNA]</scope>
    <source>
        <strain evidence="2 3">SWCO2</strain>
    </source>
</reference>
<gene>
    <name evidence="2" type="ORF">DZC30_08210</name>
</gene>
<protein>
    <submittedName>
        <fullName evidence="2">Inovirus Gp2 family protein</fullName>
    </submittedName>
</protein>
<keyword evidence="3" id="KW-1185">Reference proteome</keyword>
<proteinExistence type="predicted"/>
<evidence type="ECO:0000313" key="2">
    <source>
        <dbReference type="EMBL" id="RGE45569.1"/>
    </source>
</evidence>
<accession>A0A373FQD3</accession>
<dbReference type="Proteomes" id="UP000261948">
    <property type="component" value="Unassembled WGS sequence"/>
</dbReference>
<evidence type="ECO:0000259" key="1">
    <source>
        <dbReference type="Pfam" id="PF11726"/>
    </source>
</evidence>
<feature type="domain" description="YagK/YfjJ C-terminal" evidence="1">
    <location>
        <begin position="56"/>
        <end position="224"/>
    </location>
</feature>
<dbReference type="EMBL" id="QURR01000008">
    <property type="protein sequence ID" value="RGE45569.1"/>
    <property type="molecule type" value="Genomic_DNA"/>
</dbReference>
<dbReference type="AlphaFoldDB" id="A0A373FQD3"/>
<dbReference type="InterPro" id="IPR057271">
    <property type="entry name" value="YagK_YfjJ_C"/>
</dbReference>
<evidence type="ECO:0000313" key="3">
    <source>
        <dbReference type="Proteomes" id="UP000261948"/>
    </source>
</evidence>